<organism evidence="1 2">
    <name type="scientific">Trichinella nelsoni</name>
    <dbReference type="NCBI Taxonomy" id="6336"/>
    <lineage>
        <taxon>Eukaryota</taxon>
        <taxon>Metazoa</taxon>
        <taxon>Ecdysozoa</taxon>
        <taxon>Nematoda</taxon>
        <taxon>Enoplea</taxon>
        <taxon>Dorylaimia</taxon>
        <taxon>Trichinellida</taxon>
        <taxon>Trichinellidae</taxon>
        <taxon>Trichinella</taxon>
    </lineage>
</organism>
<name>A0A0V0RHB3_9BILA</name>
<protein>
    <submittedName>
        <fullName evidence="1">Uncharacterized protein</fullName>
    </submittedName>
</protein>
<sequence>MEKEELLLFLQSAGFWILKWRKAYDFDAEDRAETLLFPLSSRSVGTWCFPVPSEESFLRQEIKSRFAVLFSADFLFFKKFLVALATLPVPYPHYPAVPPPLFPTTTPRSPCACLLVFHFKMSIHSESYNLTTKDD</sequence>
<proteinExistence type="predicted"/>
<evidence type="ECO:0000313" key="1">
    <source>
        <dbReference type="EMBL" id="KRX13842.1"/>
    </source>
</evidence>
<keyword evidence="2" id="KW-1185">Reference proteome</keyword>
<evidence type="ECO:0000313" key="2">
    <source>
        <dbReference type="Proteomes" id="UP000054630"/>
    </source>
</evidence>
<reference evidence="1 2" key="1">
    <citation type="submission" date="2015-01" db="EMBL/GenBank/DDBJ databases">
        <title>Evolution of Trichinella species and genotypes.</title>
        <authorList>
            <person name="Korhonen P.K."/>
            <person name="Edoardo P."/>
            <person name="Giuseppe L.R."/>
            <person name="Gasser R.B."/>
        </authorList>
    </citation>
    <scope>NUCLEOTIDE SEQUENCE [LARGE SCALE GENOMIC DNA]</scope>
    <source>
        <strain evidence="1">ISS37</strain>
    </source>
</reference>
<comment type="caution">
    <text evidence="1">The sequence shown here is derived from an EMBL/GenBank/DDBJ whole genome shotgun (WGS) entry which is preliminary data.</text>
</comment>
<accession>A0A0V0RHB3</accession>
<gene>
    <name evidence="1" type="ORF">T07_12744</name>
</gene>
<dbReference type="EMBL" id="JYDL01000181">
    <property type="protein sequence ID" value="KRX13842.1"/>
    <property type="molecule type" value="Genomic_DNA"/>
</dbReference>
<dbReference type="AlphaFoldDB" id="A0A0V0RHB3"/>
<dbReference type="Proteomes" id="UP000054630">
    <property type="component" value="Unassembled WGS sequence"/>
</dbReference>